<name>A0A7J7G2T3_CAMSI</name>
<organism evidence="2 3">
    <name type="scientific">Camellia sinensis</name>
    <name type="common">Tea plant</name>
    <name type="synonym">Thea sinensis</name>
    <dbReference type="NCBI Taxonomy" id="4442"/>
    <lineage>
        <taxon>Eukaryota</taxon>
        <taxon>Viridiplantae</taxon>
        <taxon>Streptophyta</taxon>
        <taxon>Embryophyta</taxon>
        <taxon>Tracheophyta</taxon>
        <taxon>Spermatophyta</taxon>
        <taxon>Magnoliopsida</taxon>
        <taxon>eudicotyledons</taxon>
        <taxon>Gunneridae</taxon>
        <taxon>Pentapetalae</taxon>
        <taxon>asterids</taxon>
        <taxon>Ericales</taxon>
        <taxon>Theaceae</taxon>
        <taxon>Camellia</taxon>
    </lineage>
</organism>
<protein>
    <submittedName>
        <fullName evidence="2">Uncharacterized protein</fullName>
    </submittedName>
</protein>
<reference evidence="3" key="1">
    <citation type="journal article" date="2020" name="Nat. Commun.">
        <title>Genome assembly of wild tea tree DASZ reveals pedigree and selection history of tea varieties.</title>
        <authorList>
            <person name="Zhang W."/>
            <person name="Zhang Y."/>
            <person name="Qiu H."/>
            <person name="Guo Y."/>
            <person name="Wan H."/>
            <person name="Zhang X."/>
            <person name="Scossa F."/>
            <person name="Alseekh S."/>
            <person name="Zhang Q."/>
            <person name="Wang P."/>
            <person name="Xu L."/>
            <person name="Schmidt M.H."/>
            <person name="Jia X."/>
            <person name="Li D."/>
            <person name="Zhu A."/>
            <person name="Guo F."/>
            <person name="Chen W."/>
            <person name="Ni D."/>
            <person name="Usadel B."/>
            <person name="Fernie A.R."/>
            <person name="Wen W."/>
        </authorList>
    </citation>
    <scope>NUCLEOTIDE SEQUENCE [LARGE SCALE GENOMIC DNA]</scope>
    <source>
        <strain evidence="3">cv. G240</strain>
    </source>
</reference>
<keyword evidence="3" id="KW-1185">Reference proteome</keyword>
<accession>A0A7J7G2T3</accession>
<reference evidence="2 3" key="2">
    <citation type="submission" date="2020-07" db="EMBL/GenBank/DDBJ databases">
        <title>Genome assembly of wild tea tree DASZ reveals pedigree and selection history of tea varieties.</title>
        <authorList>
            <person name="Zhang W."/>
        </authorList>
    </citation>
    <scope>NUCLEOTIDE SEQUENCE [LARGE SCALE GENOMIC DNA]</scope>
    <source>
        <strain evidence="3">cv. G240</strain>
        <strain evidence="2">G240</strain>
        <tissue evidence="2">Leaf</tissue>
    </source>
</reference>
<gene>
    <name evidence="1" type="ORF">HYC85_030794</name>
    <name evidence="2" type="ORF">HYC85_030796</name>
</gene>
<comment type="caution">
    <text evidence="2">The sequence shown here is derived from an EMBL/GenBank/DDBJ whole genome shotgun (WGS) entry which is preliminary data.</text>
</comment>
<dbReference type="Proteomes" id="UP000593564">
    <property type="component" value="Unassembled WGS sequence"/>
</dbReference>
<proteinExistence type="predicted"/>
<sequence>MQVRQQALKVFLFWVQDNGPVLENEIVFEKIVNLSKNFQKLFLQTADAQRAWNLLFEMRNLGSEAMENCPWFEGGGRQRKVAPSLNGGSRRLVATESCPLFGWCRSNPQTVFIGGGRTLGHRDDEDGHNTYMDTITLKGVGHWTLR</sequence>
<evidence type="ECO:0000313" key="1">
    <source>
        <dbReference type="EMBL" id="KAF5934623.1"/>
    </source>
</evidence>
<dbReference type="EMBL" id="JACBKZ010000014">
    <property type="protein sequence ID" value="KAF5934625.1"/>
    <property type="molecule type" value="Genomic_DNA"/>
</dbReference>
<evidence type="ECO:0000313" key="2">
    <source>
        <dbReference type="EMBL" id="KAF5934625.1"/>
    </source>
</evidence>
<dbReference type="EMBL" id="JACBKZ010000014">
    <property type="protein sequence ID" value="KAF5934623.1"/>
    <property type="molecule type" value="Genomic_DNA"/>
</dbReference>
<dbReference type="AlphaFoldDB" id="A0A7J7G2T3"/>
<evidence type="ECO:0000313" key="3">
    <source>
        <dbReference type="Proteomes" id="UP000593564"/>
    </source>
</evidence>